<accession>A0ABU9UBK2</accession>
<dbReference type="Pfam" id="PF04620">
    <property type="entry name" value="FlaA"/>
    <property type="match status" value="1"/>
</dbReference>
<evidence type="ECO:0000256" key="1">
    <source>
        <dbReference type="ARBA" id="ARBA00004631"/>
    </source>
</evidence>
<dbReference type="InterPro" id="IPR006714">
    <property type="entry name" value="FlaA"/>
</dbReference>
<evidence type="ECO:0000256" key="4">
    <source>
        <dbReference type="SAM" id="SignalP"/>
    </source>
</evidence>
<keyword evidence="6" id="KW-1185">Reference proteome</keyword>
<proteinExistence type="predicted"/>
<keyword evidence="2" id="KW-0574">Periplasm</keyword>
<dbReference type="Proteomes" id="UP001466331">
    <property type="component" value="Unassembled WGS sequence"/>
</dbReference>
<gene>
    <name evidence="5" type="ORF">WKV44_04770</name>
</gene>
<keyword evidence="5" id="KW-0966">Cell projection</keyword>
<comment type="subcellular location">
    <subcellularLocation>
        <location evidence="1">Periplasmic flagellum</location>
    </subcellularLocation>
</comment>
<evidence type="ECO:0000256" key="3">
    <source>
        <dbReference type="ARBA" id="ARBA00023143"/>
    </source>
</evidence>
<organism evidence="5 6">
    <name type="scientific">Rarispira pelagica</name>
    <dbReference type="NCBI Taxonomy" id="3141764"/>
    <lineage>
        <taxon>Bacteria</taxon>
        <taxon>Pseudomonadati</taxon>
        <taxon>Spirochaetota</taxon>
        <taxon>Spirochaetia</taxon>
        <taxon>Winmispirales</taxon>
        <taxon>Winmispiraceae</taxon>
        <taxon>Rarispira</taxon>
    </lineage>
</organism>
<sequence length="259" mass="29294">MKRGIYLSIMMLLLLVFIAGVAADEITENLQARVIETFDDPTGQEPNSHAWIAIGSKYATVEETDQGTIEYPQIAFVETVPEELAKMLDTPEGKTLRALGVHGKFDLKGYNYVELVPVKEENGQFVPSPITLPGRVQQLDLWVWGSNHNYTLEAHIQDYTGRVHVLDFGSIKFKGWKNLRVIFPGYIQQAVQYVPALKQLSLLKLVIWTTPEEKVDDFYVYIDHIKILTDLYESGFDGELLGNPDKVKELWQNAPAPGK</sequence>
<evidence type="ECO:0000313" key="5">
    <source>
        <dbReference type="EMBL" id="MEM5947851.1"/>
    </source>
</evidence>
<feature type="chain" id="PRO_5045531400" evidence="4">
    <location>
        <begin position="23"/>
        <end position="259"/>
    </location>
</feature>
<dbReference type="EMBL" id="JBCHKQ010000002">
    <property type="protein sequence ID" value="MEM5947851.1"/>
    <property type="molecule type" value="Genomic_DNA"/>
</dbReference>
<keyword evidence="3" id="KW-0975">Bacterial flagellum</keyword>
<comment type="caution">
    <text evidence="5">The sequence shown here is derived from an EMBL/GenBank/DDBJ whole genome shotgun (WGS) entry which is preliminary data.</text>
</comment>
<protein>
    <submittedName>
        <fullName evidence="5">Flagellar filament outer layer protein FlaA</fullName>
    </submittedName>
</protein>
<feature type="signal peptide" evidence="4">
    <location>
        <begin position="1"/>
        <end position="22"/>
    </location>
</feature>
<keyword evidence="4" id="KW-0732">Signal</keyword>
<keyword evidence="5" id="KW-0282">Flagellum</keyword>
<reference evidence="5 6" key="1">
    <citation type="submission" date="2024-03" db="EMBL/GenBank/DDBJ databases">
        <title>Ignisphaera cupida sp. nov., a hyperthermophilic hydrolytic archaeon from a hot spring of Kamchatka, and proposal of Ignisphaeraceae fam. nov.</title>
        <authorList>
            <person name="Podosokorskaya O.A."/>
            <person name="Elcheninov A.G."/>
            <person name="Maltseva A.I."/>
            <person name="Zayulina K.S."/>
            <person name="Novikov A."/>
            <person name="Merkel A.Y."/>
        </authorList>
    </citation>
    <scope>NUCLEOTIDE SEQUENCE [LARGE SCALE GENOMIC DNA]</scope>
    <source>
        <strain evidence="5 6">38H-sp</strain>
    </source>
</reference>
<evidence type="ECO:0000313" key="6">
    <source>
        <dbReference type="Proteomes" id="UP001466331"/>
    </source>
</evidence>
<evidence type="ECO:0000256" key="2">
    <source>
        <dbReference type="ARBA" id="ARBA00022764"/>
    </source>
</evidence>
<name>A0ABU9UBK2_9SPIR</name>
<dbReference type="RefSeq" id="WP_420069299.1">
    <property type="nucleotide sequence ID" value="NZ_JBCHKQ010000002.1"/>
</dbReference>
<keyword evidence="5" id="KW-0969">Cilium</keyword>